<keyword evidence="1" id="KW-0812">Transmembrane</keyword>
<evidence type="ECO:0000256" key="1">
    <source>
        <dbReference type="SAM" id="Phobius"/>
    </source>
</evidence>
<protein>
    <submittedName>
        <fullName evidence="2">Uncharacterized protein</fullName>
    </submittedName>
</protein>
<comment type="caution">
    <text evidence="2">The sequence shown here is derived from an EMBL/GenBank/DDBJ whole genome shotgun (WGS) entry which is preliminary data.</text>
</comment>
<gene>
    <name evidence="2" type="ORF">GTQ48_14350</name>
</gene>
<organism evidence="2 3">
    <name type="scientific">Alteromonas genovensis</name>
    <dbReference type="NCBI Taxonomy" id="471225"/>
    <lineage>
        <taxon>Bacteria</taxon>
        <taxon>Pseudomonadati</taxon>
        <taxon>Pseudomonadota</taxon>
        <taxon>Gammaproteobacteria</taxon>
        <taxon>Alteromonadales</taxon>
        <taxon>Alteromonadaceae</taxon>
        <taxon>Alteromonas/Salinimonas group</taxon>
        <taxon>Alteromonas</taxon>
    </lineage>
</organism>
<evidence type="ECO:0000313" key="3">
    <source>
        <dbReference type="Proteomes" id="UP000471381"/>
    </source>
</evidence>
<feature type="transmembrane region" description="Helical" evidence="1">
    <location>
        <begin position="40"/>
        <end position="60"/>
    </location>
</feature>
<name>A0A6N9TJM7_9ALTE</name>
<keyword evidence="1" id="KW-1133">Transmembrane helix</keyword>
<reference evidence="2 3" key="1">
    <citation type="submission" date="2020-01" db="EMBL/GenBank/DDBJ databases">
        <title>Genomes of bacteria type strains.</title>
        <authorList>
            <person name="Chen J."/>
            <person name="Zhu S."/>
            <person name="Yang J."/>
        </authorList>
    </citation>
    <scope>NUCLEOTIDE SEQUENCE [LARGE SCALE GENOMIC DNA]</scope>
    <source>
        <strain evidence="2 3">LMG 24078</strain>
    </source>
</reference>
<dbReference type="Proteomes" id="UP000471381">
    <property type="component" value="Unassembled WGS sequence"/>
</dbReference>
<keyword evidence="3" id="KW-1185">Reference proteome</keyword>
<keyword evidence="1" id="KW-0472">Membrane</keyword>
<feature type="transmembrane region" description="Helical" evidence="1">
    <location>
        <begin position="7"/>
        <end position="25"/>
    </location>
</feature>
<proteinExistence type="predicted"/>
<dbReference type="AlphaFoldDB" id="A0A6N9TJM7"/>
<accession>A0A6N9TJM7</accession>
<evidence type="ECO:0000313" key="2">
    <source>
        <dbReference type="EMBL" id="NDW16692.1"/>
    </source>
</evidence>
<dbReference type="RefSeq" id="WP_163107282.1">
    <property type="nucleotide sequence ID" value="NZ_JAAAWO010000011.1"/>
</dbReference>
<sequence>MTNKSKVVLIPAVVSIAFMLSFWISNVRESQSILGASSDIASGLALGLGIGLAIALLSTLKKPASSN</sequence>
<dbReference type="EMBL" id="JAAAWO010000011">
    <property type="protein sequence ID" value="NDW16692.1"/>
    <property type="molecule type" value="Genomic_DNA"/>
</dbReference>